<reference evidence="4" key="1">
    <citation type="journal article" date="2019" name="Int. J. Syst. Evol. Microbiol.">
        <title>The Global Catalogue of Microorganisms (GCM) 10K type strain sequencing project: providing services to taxonomists for standard genome sequencing and annotation.</title>
        <authorList>
            <consortium name="The Broad Institute Genomics Platform"/>
            <consortium name="The Broad Institute Genome Sequencing Center for Infectious Disease"/>
            <person name="Wu L."/>
            <person name="Ma J."/>
        </authorList>
    </citation>
    <scope>NUCLEOTIDE SEQUENCE [LARGE SCALE GENOMIC DNA]</scope>
    <source>
        <strain evidence="4">CCUG 2113</strain>
    </source>
</reference>
<dbReference type="RefSeq" id="WP_156358810.1">
    <property type="nucleotide sequence ID" value="NZ_JAMXAX010000064.1"/>
</dbReference>
<keyword evidence="1" id="KW-1133">Transmembrane helix</keyword>
<gene>
    <name evidence="3" type="ORF">ACFOW3_24060</name>
</gene>
<keyword evidence="1" id="KW-0472">Membrane</keyword>
<evidence type="ECO:0000259" key="2">
    <source>
        <dbReference type="Pfam" id="PF02517"/>
    </source>
</evidence>
<feature type="domain" description="CAAX prenyl protease 2/Lysostaphin resistance protein A-like" evidence="2">
    <location>
        <begin position="117"/>
        <end position="213"/>
    </location>
</feature>
<evidence type="ECO:0000313" key="3">
    <source>
        <dbReference type="EMBL" id="MFC3937710.1"/>
    </source>
</evidence>
<feature type="transmembrane region" description="Helical" evidence="1">
    <location>
        <begin position="176"/>
        <end position="197"/>
    </location>
</feature>
<dbReference type="EMBL" id="JBHSAJ010000070">
    <property type="protein sequence ID" value="MFC3937710.1"/>
    <property type="molecule type" value="Genomic_DNA"/>
</dbReference>
<protein>
    <submittedName>
        <fullName evidence="3">Type II CAAX prenyl endopeptidase Rce1 family protein</fullName>
    </submittedName>
</protein>
<evidence type="ECO:0000313" key="4">
    <source>
        <dbReference type="Proteomes" id="UP001595693"/>
    </source>
</evidence>
<feature type="transmembrane region" description="Helical" evidence="1">
    <location>
        <begin position="118"/>
        <end position="143"/>
    </location>
</feature>
<dbReference type="Pfam" id="PF02517">
    <property type="entry name" value="Rce1-like"/>
    <property type="match status" value="1"/>
</dbReference>
<evidence type="ECO:0000256" key="1">
    <source>
        <dbReference type="SAM" id="Phobius"/>
    </source>
</evidence>
<feature type="transmembrane region" description="Helical" evidence="1">
    <location>
        <begin position="9"/>
        <end position="29"/>
    </location>
</feature>
<feature type="transmembrane region" description="Helical" evidence="1">
    <location>
        <begin position="150"/>
        <end position="170"/>
    </location>
</feature>
<name>A0ABV8DGP4_9BURK</name>
<accession>A0ABV8DGP4</accession>
<dbReference type="InterPro" id="IPR003675">
    <property type="entry name" value="Rce1/LyrA-like_dom"/>
</dbReference>
<proteinExistence type="predicted"/>
<dbReference type="Proteomes" id="UP001595693">
    <property type="component" value="Unassembled WGS sequence"/>
</dbReference>
<keyword evidence="1" id="KW-0812">Transmembrane</keyword>
<organism evidence="3 4">
    <name type="scientific">Acidovorax facilis</name>
    <dbReference type="NCBI Taxonomy" id="12917"/>
    <lineage>
        <taxon>Bacteria</taxon>
        <taxon>Pseudomonadati</taxon>
        <taxon>Pseudomonadota</taxon>
        <taxon>Betaproteobacteria</taxon>
        <taxon>Burkholderiales</taxon>
        <taxon>Comamonadaceae</taxon>
        <taxon>Acidovorax</taxon>
    </lineage>
</organism>
<feature type="transmembrane region" description="Helical" evidence="1">
    <location>
        <begin position="35"/>
        <end position="58"/>
    </location>
</feature>
<feature type="transmembrane region" description="Helical" evidence="1">
    <location>
        <begin position="70"/>
        <end position="92"/>
    </location>
</feature>
<sequence>MPLSTRSSVMLWAASAIAFVLLLAVPRWLPDQWGGALAALLFVGVQWAGLRWAVGPAWRALFRRPRWRDVALGLAAVPLVIGLPALVAAYGLGMSHLSANASIDAVAGLSPAQLAGRFALVAVQLLGEELVTILPLLATVALLHRAGMPARWAVALAWMVTALVFGALHLPTYQWHLGQALLVIGAARLALTAVFIYTRNLWASTIAHIANDWTIMAFVLASTRTIA</sequence>
<comment type="caution">
    <text evidence="3">The sequence shown here is derived from an EMBL/GenBank/DDBJ whole genome shotgun (WGS) entry which is preliminary data.</text>
</comment>
<keyword evidence="4" id="KW-1185">Reference proteome</keyword>